<dbReference type="Proteomes" id="UP000230709">
    <property type="component" value="Chromosome"/>
</dbReference>
<accession>A0A2D2CVL8</accession>
<dbReference type="EMBL" id="CP023737">
    <property type="protein sequence ID" value="ATQ66842.1"/>
    <property type="molecule type" value="Genomic_DNA"/>
</dbReference>
<keyword evidence="3" id="KW-1185">Reference proteome</keyword>
<dbReference type="AlphaFoldDB" id="A0A2D2CVL8"/>
<name>A0A2D2CVL8_METT3</name>
<proteinExistence type="predicted"/>
<reference evidence="3" key="1">
    <citation type="submission" date="2017-10" db="EMBL/GenBank/DDBJ databases">
        <title>Completed PacBio SMRT sequence of Methylosinus trichosporium OB3b reveals presence of a third large plasmid.</title>
        <authorList>
            <person name="Charles T.C."/>
            <person name="Lynch M.D.J."/>
            <person name="Heil J.R."/>
            <person name="Cheng J."/>
        </authorList>
    </citation>
    <scope>NUCLEOTIDE SEQUENCE [LARGE SCALE GENOMIC DNA]</scope>
    <source>
        <strain evidence="3">OB3b</strain>
    </source>
</reference>
<sequence length="254" mass="25814">MSPEERQLLAGLFDRTRSASAAPRDQEAESFIAEQLKSQPAAPYLLAQTVLVQEQALQAASQRLQEMESRVNQLESQPQPSGGFLGSLFGQRTAPPPPPRPAFGQGQGQPGYPQSGPWGAPPPAGGPSYGQPPAYPPQQQGFAAPQQASAGGGFLKGALGTAAGVAGGVLLADSLRGLFHGGAGGNLGIGQGLDQHAGLGGGDTIINNYYGDQGGQPYPDAGYDGPQSNGPDVQGADYDDGGFQDDGGDGGFDV</sequence>
<protein>
    <submittedName>
        <fullName evidence="2">DUF2076 domain-containing protein</fullName>
    </submittedName>
</protein>
<feature type="region of interest" description="Disordered" evidence="1">
    <location>
        <begin position="207"/>
        <end position="254"/>
    </location>
</feature>
<feature type="region of interest" description="Disordered" evidence="1">
    <location>
        <begin position="68"/>
        <end position="148"/>
    </location>
</feature>
<evidence type="ECO:0000313" key="2">
    <source>
        <dbReference type="EMBL" id="ATQ66842.1"/>
    </source>
</evidence>
<dbReference type="InterPro" id="IPR018648">
    <property type="entry name" value="DUF2076"/>
</dbReference>
<dbReference type="Pfam" id="PF09849">
    <property type="entry name" value="DUF2076"/>
    <property type="match status" value="1"/>
</dbReference>
<evidence type="ECO:0000313" key="3">
    <source>
        <dbReference type="Proteomes" id="UP000230709"/>
    </source>
</evidence>
<gene>
    <name evidence="2" type="ORF">CQW49_02225</name>
</gene>
<feature type="region of interest" description="Disordered" evidence="1">
    <location>
        <begin position="1"/>
        <end position="27"/>
    </location>
</feature>
<dbReference type="STRING" id="595536.GCA_000178815_00500"/>
<feature type="compositionally biased region" description="Acidic residues" evidence="1">
    <location>
        <begin position="237"/>
        <end position="248"/>
    </location>
</feature>
<dbReference type="KEGG" id="mtw:CQW49_02225"/>
<feature type="compositionally biased region" description="Polar residues" evidence="1">
    <location>
        <begin position="68"/>
        <end position="80"/>
    </location>
</feature>
<organism evidence="2 3">
    <name type="scientific">Methylosinus trichosporium (strain ATCC 35070 / NCIMB 11131 / UNIQEM 75 / OB3b)</name>
    <dbReference type="NCBI Taxonomy" id="595536"/>
    <lineage>
        <taxon>Bacteria</taxon>
        <taxon>Pseudomonadati</taxon>
        <taxon>Pseudomonadota</taxon>
        <taxon>Alphaproteobacteria</taxon>
        <taxon>Hyphomicrobiales</taxon>
        <taxon>Methylocystaceae</taxon>
        <taxon>Methylosinus</taxon>
    </lineage>
</organism>
<evidence type="ECO:0000256" key="1">
    <source>
        <dbReference type="SAM" id="MobiDB-lite"/>
    </source>
</evidence>
<feature type="compositionally biased region" description="Low complexity" evidence="1">
    <location>
        <begin position="129"/>
        <end position="148"/>
    </location>
</feature>
<dbReference type="RefSeq" id="WP_003609801.1">
    <property type="nucleotide sequence ID" value="NZ_ADVE02000001.1"/>
</dbReference>